<dbReference type="FunFam" id="1.10.10.10:FF:000214">
    <property type="entry name" value="Methylated-DNA--protein-cysteine methyltransferase"/>
    <property type="match status" value="1"/>
</dbReference>
<keyword evidence="5 11" id="KW-0808">Transferase</keyword>
<dbReference type="InterPro" id="IPR036631">
    <property type="entry name" value="MGMT_N_sf"/>
</dbReference>
<evidence type="ECO:0000313" key="12">
    <source>
        <dbReference type="Proteomes" id="UP001167831"/>
    </source>
</evidence>
<dbReference type="EMBL" id="JAUEIF010000008">
    <property type="protein sequence ID" value="MDN0025762.1"/>
    <property type="molecule type" value="Genomic_DNA"/>
</dbReference>
<dbReference type="InterPro" id="IPR036388">
    <property type="entry name" value="WH-like_DNA-bd_sf"/>
</dbReference>
<keyword evidence="12" id="KW-1185">Reference proteome</keyword>
<dbReference type="GO" id="GO:0032259">
    <property type="term" value="P:methylation"/>
    <property type="evidence" value="ECO:0007669"/>
    <property type="project" value="UniProtKB-KW"/>
</dbReference>
<evidence type="ECO:0000256" key="3">
    <source>
        <dbReference type="ARBA" id="ARBA00011918"/>
    </source>
</evidence>
<dbReference type="CDD" id="cd06445">
    <property type="entry name" value="ATase"/>
    <property type="match status" value="1"/>
</dbReference>
<evidence type="ECO:0000256" key="5">
    <source>
        <dbReference type="ARBA" id="ARBA00022679"/>
    </source>
</evidence>
<keyword evidence="4 11" id="KW-0489">Methyltransferase</keyword>
<evidence type="ECO:0000256" key="6">
    <source>
        <dbReference type="ARBA" id="ARBA00022763"/>
    </source>
</evidence>
<evidence type="ECO:0000256" key="1">
    <source>
        <dbReference type="ARBA" id="ARBA00001286"/>
    </source>
</evidence>
<evidence type="ECO:0000313" key="11">
    <source>
        <dbReference type="EMBL" id="MDN0025762.1"/>
    </source>
</evidence>
<dbReference type="SUPFAM" id="SSF53155">
    <property type="entry name" value="Methylated DNA-protein cysteine methyltransferase domain"/>
    <property type="match status" value="1"/>
</dbReference>
<proteinExistence type="inferred from homology"/>
<evidence type="ECO:0000256" key="2">
    <source>
        <dbReference type="ARBA" id="ARBA00008711"/>
    </source>
</evidence>
<comment type="catalytic activity">
    <reaction evidence="8">
        <text>a 6-O-methyl-2'-deoxyguanosine in DNA + L-cysteinyl-[protein] = S-methyl-L-cysteinyl-[protein] + a 2'-deoxyguanosine in DNA</text>
        <dbReference type="Rhea" id="RHEA:24000"/>
        <dbReference type="Rhea" id="RHEA-COMP:10131"/>
        <dbReference type="Rhea" id="RHEA-COMP:10132"/>
        <dbReference type="Rhea" id="RHEA-COMP:11367"/>
        <dbReference type="Rhea" id="RHEA-COMP:11368"/>
        <dbReference type="ChEBI" id="CHEBI:29950"/>
        <dbReference type="ChEBI" id="CHEBI:82612"/>
        <dbReference type="ChEBI" id="CHEBI:85445"/>
        <dbReference type="ChEBI" id="CHEBI:85448"/>
        <dbReference type="EC" id="2.1.1.63"/>
    </reaction>
</comment>
<evidence type="ECO:0000259" key="9">
    <source>
        <dbReference type="Pfam" id="PF01035"/>
    </source>
</evidence>
<dbReference type="Proteomes" id="UP001167831">
    <property type="component" value="Unassembled WGS sequence"/>
</dbReference>
<dbReference type="GO" id="GO:0003908">
    <property type="term" value="F:methylated-DNA-[protein]-cysteine S-methyltransferase activity"/>
    <property type="evidence" value="ECO:0007669"/>
    <property type="project" value="UniProtKB-EC"/>
</dbReference>
<dbReference type="EC" id="2.1.1.63" evidence="3"/>
<feature type="domain" description="Methylated-DNA-[protein]-cysteine S-methyltransferase DNA binding" evidence="9">
    <location>
        <begin position="86"/>
        <end position="165"/>
    </location>
</feature>
<comment type="similarity">
    <text evidence="2">Belongs to the MGMT family.</text>
</comment>
<gene>
    <name evidence="10" type="ORF">QVN81_11385</name>
    <name evidence="11" type="ORF">QVN84_09570</name>
</gene>
<dbReference type="EMBL" id="JAUEIE010000015">
    <property type="protein sequence ID" value="MDN0023611.1"/>
    <property type="molecule type" value="Genomic_DNA"/>
</dbReference>
<dbReference type="Gene3D" id="3.30.160.70">
    <property type="entry name" value="Methylated DNA-protein cysteine methyltransferase domain"/>
    <property type="match status" value="1"/>
</dbReference>
<keyword evidence="6" id="KW-0227">DNA damage</keyword>
<reference evidence="11" key="2">
    <citation type="submission" date="2023-08" db="EMBL/GenBank/DDBJ databases">
        <title>Identification and characterization of horizontal gene transfer across gut microbiota members of farm animals based on homology search.</title>
        <authorList>
            <person name="Schwarzerova J."/>
            <person name="Nykrynova M."/>
            <person name="Jureckova K."/>
            <person name="Cejkova D."/>
            <person name="Rychlik I."/>
        </authorList>
    </citation>
    <scope>NUCLEOTIDE SEQUENCE</scope>
    <source>
        <strain evidence="11">ET15</strain>
        <strain evidence="10">ET37</strain>
    </source>
</reference>
<keyword evidence="7" id="KW-0234">DNA repair</keyword>
<evidence type="ECO:0000313" key="13">
    <source>
        <dbReference type="Proteomes" id="UP001168478"/>
    </source>
</evidence>
<dbReference type="GO" id="GO:0006281">
    <property type="term" value="P:DNA repair"/>
    <property type="evidence" value="ECO:0007669"/>
    <property type="project" value="UniProtKB-KW"/>
</dbReference>
<dbReference type="Proteomes" id="UP001168478">
    <property type="component" value="Unassembled WGS sequence"/>
</dbReference>
<sequence length="172" mass="18882">MKIITSIYHAPCSTIMLGSYDGRLCLCDWTGGWHSDSNYRRLFRMLGTTFEEGACDVNSKAAAQLDEYFGGVRRQFDLPLLLCGTPFQKEVWTALRHVGYGSTMSYARLAATIDRSKAVRAVANAVGANPMSVIIPCHRITGSDNSLTGYGGGLDVKRYLLALEQGCRAEPF</sequence>
<evidence type="ECO:0000256" key="7">
    <source>
        <dbReference type="ARBA" id="ARBA00023204"/>
    </source>
</evidence>
<dbReference type="Gene3D" id="1.10.10.10">
    <property type="entry name" value="Winged helix-like DNA-binding domain superfamily/Winged helix DNA-binding domain"/>
    <property type="match status" value="1"/>
</dbReference>
<accession>A0AAW7JLQ2</accession>
<dbReference type="PANTHER" id="PTHR10815">
    <property type="entry name" value="METHYLATED-DNA--PROTEIN-CYSTEINE METHYLTRANSFERASE"/>
    <property type="match status" value="1"/>
</dbReference>
<dbReference type="InterPro" id="IPR014048">
    <property type="entry name" value="MethylDNA_cys_MeTrfase_DNA-bd"/>
</dbReference>
<dbReference type="NCBIfam" id="TIGR00589">
    <property type="entry name" value="ogt"/>
    <property type="match status" value="1"/>
</dbReference>
<dbReference type="AlphaFoldDB" id="A0AAW7JLQ2"/>
<comment type="catalytic activity">
    <reaction evidence="1">
        <text>a 4-O-methyl-thymidine in DNA + L-cysteinyl-[protein] = a thymidine in DNA + S-methyl-L-cysteinyl-[protein]</text>
        <dbReference type="Rhea" id="RHEA:53428"/>
        <dbReference type="Rhea" id="RHEA-COMP:10131"/>
        <dbReference type="Rhea" id="RHEA-COMP:10132"/>
        <dbReference type="Rhea" id="RHEA-COMP:13555"/>
        <dbReference type="Rhea" id="RHEA-COMP:13556"/>
        <dbReference type="ChEBI" id="CHEBI:29950"/>
        <dbReference type="ChEBI" id="CHEBI:82612"/>
        <dbReference type="ChEBI" id="CHEBI:137386"/>
        <dbReference type="ChEBI" id="CHEBI:137387"/>
        <dbReference type="EC" id="2.1.1.63"/>
    </reaction>
</comment>
<dbReference type="RefSeq" id="WP_288912832.1">
    <property type="nucleotide sequence ID" value="NZ_CAUWBX010000024.1"/>
</dbReference>
<name>A0AAW7JLQ2_9BACT</name>
<reference evidence="11" key="1">
    <citation type="submission" date="2023-06" db="EMBL/GenBank/DDBJ databases">
        <authorList>
            <person name="Zeman M."/>
            <person name="Kubasova T."/>
            <person name="Jahodarova E."/>
            <person name="Nykrynova M."/>
            <person name="Rychlik I."/>
        </authorList>
    </citation>
    <scope>NUCLEOTIDE SEQUENCE</scope>
    <source>
        <strain evidence="11">ET15</strain>
        <strain evidence="10">ET37</strain>
    </source>
</reference>
<evidence type="ECO:0000256" key="8">
    <source>
        <dbReference type="ARBA" id="ARBA00049348"/>
    </source>
</evidence>
<dbReference type="PANTHER" id="PTHR10815:SF5">
    <property type="entry name" value="METHYLATED-DNA--PROTEIN-CYSTEINE METHYLTRANSFERASE"/>
    <property type="match status" value="1"/>
</dbReference>
<dbReference type="Pfam" id="PF01035">
    <property type="entry name" value="DNA_binding_1"/>
    <property type="match status" value="1"/>
</dbReference>
<evidence type="ECO:0000313" key="10">
    <source>
        <dbReference type="EMBL" id="MDN0023611.1"/>
    </source>
</evidence>
<protein>
    <recommendedName>
        <fullName evidence="3">methylated-DNA--[protein]-cysteine S-methyltransferase</fullName>
        <ecNumber evidence="3">2.1.1.63</ecNumber>
    </recommendedName>
</protein>
<comment type="caution">
    <text evidence="11">The sequence shown here is derived from an EMBL/GenBank/DDBJ whole genome shotgun (WGS) entry which is preliminary data.</text>
</comment>
<organism evidence="11 13">
    <name type="scientific">Leyella lascolaii</name>
    <dbReference type="NCBI Taxonomy" id="1776379"/>
    <lineage>
        <taxon>Bacteria</taxon>
        <taxon>Pseudomonadati</taxon>
        <taxon>Bacteroidota</taxon>
        <taxon>Bacteroidia</taxon>
        <taxon>Bacteroidales</taxon>
        <taxon>Prevotellaceae</taxon>
        <taxon>Leyella</taxon>
    </lineage>
</organism>
<dbReference type="SUPFAM" id="SSF46767">
    <property type="entry name" value="Methylated DNA-protein cysteine methyltransferase, C-terminal domain"/>
    <property type="match status" value="1"/>
</dbReference>
<dbReference type="InterPro" id="IPR036217">
    <property type="entry name" value="MethylDNA_cys_MeTrfase_DNAb"/>
</dbReference>
<evidence type="ECO:0000256" key="4">
    <source>
        <dbReference type="ARBA" id="ARBA00022603"/>
    </source>
</evidence>